<feature type="transmembrane region" description="Helical" evidence="13">
    <location>
        <begin position="417"/>
        <end position="438"/>
    </location>
</feature>
<feature type="transmembrane region" description="Helical" evidence="13">
    <location>
        <begin position="285"/>
        <end position="305"/>
    </location>
</feature>
<dbReference type="AlphaFoldDB" id="A0A4V2W5U2"/>
<feature type="transmembrane region" description="Helical" evidence="13">
    <location>
        <begin position="355"/>
        <end position="378"/>
    </location>
</feature>
<dbReference type="GO" id="GO:0015297">
    <property type="term" value="F:antiporter activity"/>
    <property type="evidence" value="ECO:0007669"/>
    <property type="project" value="UniProtKB-KW"/>
</dbReference>
<organism evidence="14 15">
    <name type="scientific">Longibaculum muris</name>
    <dbReference type="NCBI Taxonomy" id="1796628"/>
    <lineage>
        <taxon>Bacteria</taxon>
        <taxon>Bacillati</taxon>
        <taxon>Bacillota</taxon>
        <taxon>Erysipelotrichia</taxon>
        <taxon>Erysipelotrichales</taxon>
        <taxon>Coprobacillaceae</taxon>
        <taxon>Longibaculum</taxon>
    </lineage>
</organism>
<evidence type="ECO:0000256" key="10">
    <source>
        <dbReference type="ARBA" id="ARBA00023065"/>
    </source>
</evidence>
<proteinExistence type="inferred from homology"/>
<feature type="transmembrane region" description="Helical" evidence="13">
    <location>
        <begin position="196"/>
        <end position="216"/>
    </location>
</feature>
<keyword evidence="11 13" id="KW-0472">Membrane</keyword>
<evidence type="ECO:0000313" key="15">
    <source>
        <dbReference type="Proteomes" id="UP000295515"/>
    </source>
</evidence>
<keyword evidence="7" id="KW-1003">Cell membrane</keyword>
<dbReference type="GeneID" id="98914665"/>
<dbReference type="EMBL" id="SMCQ01000003">
    <property type="protein sequence ID" value="TCW01732.1"/>
    <property type="molecule type" value="Genomic_DNA"/>
</dbReference>
<evidence type="ECO:0000256" key="9">
    <source>
        <dbReference type="ARBA" id="ARBA00022989"/>
    </source>
</evidence>
<evidence type="ECO:0000256" key="2">
    <source>
        <dbReference type="ARBA" id="ARBA00004651"/>
    </source>
</evidence>
<dbReference type="RefSeq" id="WP_066449204.1">
    <property type="nucleotide sequence ID" value="NZ_CAUWFI010000013.1"/>
</dbReference>
<feature type="transmembrane region" description="Helical" evidence="13">
    <location>
        <begin position="164"/>
        <end position="184"/>
    </location>
</feature>
<dbReference type="NCBIfam" id="TIGR00797">
    <property type="entry name" value="matE"/>
    <property type="match status" value="1"/>
</dbReference>
<evidence type="ECO:0000256" key="7">
    <source>
        <dbReference type="ARBA" id="ARBA00022475"/>
    </source>
</evidence>
<dbReference type="InterPro" id="IPR048279">
    <property type="entry name" value="MdtK-like"/>
</dbReference>
<sequence length="450" mass="49324">MKKFLGNKTFYLTTLSIALPIMAQQFVTSFVNLIDNIMIGSVGSLALTSVTVANRIYLIFNSTLFGICGAAGIFIAQYYGAKDHRKCQKILDINLACGLLVAIGFVIALLIIPRQLIEIFSSSQAVIDESMRYIQFAVLTYIPYAFSFSIMMALRAVGINKIQLVIGSITVLTNTTLNFILIFGHLGLPALGVQGAAIATSIARFLELGIYLVLLLRKKYLFTFSISGLLHLDVPLIRSMIKKAIPLTANEIFFSLGLSIIFLSYMRCNESLIPAISVVDTVMQIAYIIFSGLSSAVSILIGNRLGANQISEARDNAYKLIAFGVMIAIVIASIFVSIAPIIASFYNVEDIIKKTIVTLLTIKSCLLPVYCYNACVFFTLRAGGDTFSTMLMDSGFLWGAGVLISTVLSMFTNISLVYLFTIVEASDIMKLFIATYFFKKGRWAKNITTA</sequence>
<evidence type="ECO:0000256" key="6">
    <source>
        <dbReference type="ARBA" id="ARBA00022449"/>
    </source>
</evidence>
<keyword evidence="6" id="KW-0050">Antiport</keyword>
<dbReference type="GO" id="GO:0005886">
    <property type="term" value="C:plasma membrane"/>
    <property type="evidence" value="ECO:0007669"/>
    <property type="project" value="UniProtKB-SubCell"/>
</dbReference>
<comment type="caution">
    <text evidence="14">The sequence shown here is derived from an EMBL/GenBank/DDBJ whole genome shotgun (WGS) entry which is preliminary data.</text>
</comment>
<evidence type="ECO:0000256" key="1">
    <source>
        <dbReference type="ARBA" id="ARBA00003408"/>
    </source>
</evidence>
<dbReference type="InterPro" id="IPR002528">
    <property type="entry name" value="MATE_fam"/>
</dbReference>
<evidence type="ECO:0000256" key="3">
    <source>
        <dbReference type="ARBA" id="ARBA00010199"/>
    </source>
</evidence>
<feature type="transmembrane region" description="Helical" evidence="13">
    <location>
        <begin position="244"/>
        <end position="265"/>
    </location>
</feature>
<dbReference type="Pfam" id="PF01554">
    <property type="entry name" value="MatE"/>
    <property type="match status" value="2"/>
</dbReference>
<evidence type="ECO:0000256" key="5">
    <source>
        <dbReference type="ARBA" id="ARBA00022448"/>
    </source>
</evidence>
<feature type="transmembrane region" description="Helical" evidence="13">
    <location>
        <begin position="93"/>
        <end position="113"/>
    </location>
</feature>
<evidence type="ECO:0000313" key="14">
    <source>
        <dbReference type="EMBL" id="TCW01732.1"/>
    </source>
</evidence>
<accession>A0A4V2W5U2</accession>
<feature type="transmembrane region" description="Helical" evidence="13">
    <location>
        <begin position="390"/>
        <end position="411"/>
    </location>
</feature>
<comment type="similarity">
    <text evidence="3">Belongs to the multi antimicrobial extrusion (MATE) (TC 2.A.66.1) family.</text>
</comment>
<dbReference type="GO" id="GO:0006811">
    <property type="term" value="P:monoatomic ion transport"/>
    <property type="evidence" value="ECO:0007669"/>
    <property type="project" value="UniProtKB-KW"/>
</dbReference>
<dbReference type="PANTHER" id="PTHR43298:SF2">
    <property type="entry name" value="FMN_FAD EXPORTER YEEO-RELATED"/>
    <property type="match status" value="1"/>
</dbReference>
<dbReference type="PANTHER" id="PTHR43298">
    <property type="entry name" value="MULTIDRUG RESISTANCE PROTEIN NORM-RELATED"/>
    <property type="match status" value="1"/>
</dbReference>
<keyword evidence="15" id="KW-1185">Reference proteome</keyword>
<keyword evidence="9 13" id="KW-1133">Transmembrane helix</keyword>
<evidence type="ECO:0000256" key="12">
    <source>
        <dbReference type="ARBA" id="ARBA00031636"/>
    </source>
</evidence>
<feature type="transmembrane region" description="Helical" evidence="13">
    <location>
        <begin position="317"/>
        <end position="343"/>
    </location>
</feature>
<reference evidence="14 15" key="1">
    <citation type="submission" date="2019-03" db="EMBL/GenBank/DDBJ databases">
        <title>Genomic Encyclopedia of Type Strains, Phase IV (KMG-IV): sequencing the most valuable type-strain genomes for metagenomic binning, comparative biology and taxonomic classification.</title>
        <authorList>
            <person name="Goeker M."/>
        </authorList>
    </citation>
    <scope>NUCLEOTIDE SEQUENCE [LARGE SCALE GENOMIC DNA]</scope>
    <source>
        <strain evidence="14 15">DSM 29487</strain>
    </source>
</reference>
<evidence type="ECO:0000256" key="4">
    <source>
        <dbReference type="ARBA" id="ARBA00020268"/>
    </source>
</evidence>
<dbReference type="GO" id="GO:0042910">
    <property type="term" value="F:xenobiotic transmembrane transporter activity"/>
    <property type="evidence" value="ECO:0007669"/>
    <property type="project" value="InterPro"/>
</dbReference>
<keyword evidence="5" id="KW-0813">Transport</keyword>
<evidence type="ECO:0000256" key="11">
    <source>
        <dbReference type="ARBA" id="ARBA00023136"/>
    </source>
</evidence>
<dbReference type="InterPro" id="IPR050222">
    <property type="entry name" value="MATE_MdtK"/>
</dbReference>
<evidence type="ECO:0000256" key="13">
    <source>
        <dbReference type="SAM" id="Phobius"/>
    </source>
</evidence>
<comment type="subcellular location">
    <subcellularLocation>
        <location evidence="2">Cell membrane</location>
        <topology evidence="2">Multi-pass membrane protein</topology>
    </subcellularLocation>
</comment>
<comment type="function">
    <text evidence="1">Multidrug efflux pump.</text>
</comment>
<name>A0A4V2W5U2_9FIRM</name>
<dbReference type="Proteomes" id="UP000295515">
    <property type="component" value="Unassembled WGS sequence"/>
</dbReference>
<evidence type="ECO:0000256" key="8">
    <source>
        <dbReference type="ARBA" id="ARBA00022692"/>
    </source>
</evidence>
<feature type="transmembrane region" description="Helical" evidence="13">
    <location>
        <begin position="56"/>
        <end position="81"/>
    </location>
</feature>
<protein>
    <recommendedName>
        <fullName evidence="4">Probable multidrug resistance protein NorM</fullName>
    </recommendedName>
    <alternativeName>
        <fullName evidence="12">Multidrug-efflux transporter</fullName>
    </alternativeName>
</protein>
<feature type="transmembrane region" description="Helical" evidence="13">
    <location>
        <begin position="133"/>
        <end position="157"/>
    </location>
</feature>
<gene>
    <name evidence="14" type="ORF">EDD60_103189</name>
</gene>
<dbReference type="PIRSF" id="PIRSF006603">
    <property type="entry name" value="DinF"/>
    <property type="match status" value="1"/>
</dbReference>
<keyword evidence="10" id="KW-0406">Ion transport</keyword>
<keyword evidence="8 13" id="KW-0812">Transmembrane</keyword>